<proteinExistence type="predicted"/>
<dbReference type="PANTHER" id="PTHR45982">
    <property type="entry name" value="REGULATOR OF CHROMOSOME CONDENSATION"/>
    <property type="match status" value="1"/>
</dbReference>
<organism evidence="3 4">
    <name type="scientific">Deinococcus metalli</name>
    <dbReference type="NCBI Taxonomy" id="1141878"/>
    <lineage>
        <taxon>Bacteria</taxon>
        <taxon>Thermotogati</taxon>
        <taxon>Deinococcota</taxon>
        <taxon>Deinococci</taxon>
        <taxon>Deinococcales</taxon>
        <taxon>Deinococcaceae</taxon>
        <taxon>Deinococcus</taxon>
    </lineage>
</organism>
<dbReference type="GO" id="GO:0005085">
    <property type="term" value="F:guanyl-nucleotide exchange factor activity"/>
    <property type="evidence" value="ECO:0007669"/>
    <property type="project" value="TreeGrafter"/>
</dbReference>
<dbReference type="InterPro" id="IPR009091">
    <property type="entry name" value="RCC1/BLIP-II"/>
</dbReference>
<dbReference type="GO" id="GO:0005737">
    <property type="term" value="C:cytoplasm"/>
    <property type="evidence" value="ECO:0007669"/>
    <property type="project" value="TreeGrafter"/>
</dbReference>
<dbReference type="PROSITE" id="PS50012">
    <property type="entry name" value="RCC1_3"/>
    <property type="match status" value="3"/>
</dbReference>
<evidence type="ECO:0000313" key="5">
    <source>
        <dbReference type="Proteomes" id="UP000619376"/>
    </source>
</evidence>
<evidence type="ECO:0000313" key="4">
    <source>
        <dbReference type="Proteomes" id="UP000539473"/>
    </source>
</evidence>
<keyword evidence="5" id="KW-1185">Reference proteome</keyword>
<dbReference type="InterPro" id="IPR051553">
    <property type="entry name" value="Ran_GTPase-activating"/>
</dbReference>
<evidence type="ECO:0008006" key="6">
    <source>
        <dbReference type="Google" id="ProtNLM"/>
    </source>
</evidence>
<evidence type="ECO:0000256" key="1">
    <source>
        <dbReference type="SAM" id="SignalP"/>
    </source>
</evidence>
<keyword evidence="1" id="KW-0732">Signal</keyword>
<dbReference type="EMBL" id="JACHFK010000016">
    <property type="protein sequence ID" value="MBB5378854.1"/>
    <property type="molecule type" value="Genomic_DNA"/>
</dbReference>
<dbReference type="PROSITE" id="PS00626">
    <property type="entry name" value="RCC1_2"/>
    <property type="match status" value="2"/>
</dbReference>
<dbReference type="AlphaFoldDB" id="A0A7W8KLM3"/>
<reference evidence="3 4" key="3">
    <citation type="submission" date="2020-08" db="EMBL/GenBank/DDBJ databases">
        <title>Genomic Encyclopedia of Type Strains, Phase IV (KMG-IV): sequencing the most valuable type-strain genomes for metagenomic binning, comparative biology and taxonomic classification.</title>
        <authorList>
            <person name="Goeker M."/>
        </authorList>
    </citation>
    <scope>NUCLEOTIDE SEQUENCE [LARGE SCALE GENOMIC DNA]</scope>
    <source>
        <strain evidence="3 4">DSM 27521</strain>
    </source>
</reference>
<dbReference type="EMBL" id="BNAJ01000016">
    <property type="protein sequence ID" value="GHF62191.1"/>
    <property type="molecule type" value="Genomic_DNA"/>
</dbReference>
<reference evidence="2" key="4">
    <citation type="submission" date="2024-05" db="EMBL/GenBank/DDBJ databases">
        <authorList>
            <person name="Sun Q."/>
            <person name="Zhou Y."/>
        </authorList>
    </citation>
    <scope>NUCLEOTIDE SEQUENCE</scope>
    <source>
        <strain evidence="2">CGMCC 1.18437</strain>
    </source>
</reference>
<feature type="chain" id="PRO_5031465451" description="Chromosome condensation regulator RCC1" evidence="1">
    <location>
        <begin position="24"/>
        <end position="644"/>
    </location>
</feature>
<dbReference type="PANTHER" id="PTHR45982:SF1">
    <property type="entry name" value="REGULATOR OF CHROMOSOME CONDENSATION"/>
    <property type="match status" value="1"/>
</dbReference>
<evidence type="ECO:0000313" key="3">
    <source>
        <dbReference type="EMBL" id="MBB5378854.1"/>
    </source>
</evidence>
<dbReference type="PROSITE" id="PS51257">
    <property type="entry name" value="PROKAR_LIPOPROTEIN"/>
    <property type="match status" value="1"/>
</dbReference>
<dbReference type="InterPro" id="IPR000408">
    <property type="entry name" value="Reg_chr_condens"/>
</dbReference>
<dbReference type="Proteomes" id="UP000619376">
    <property type="component" value="Unassembled WGS sequence"/>
</dbReference>
<dbReference type="Pfam" id="PF13540">
    <property type="entry name" value="RCC1_2"/>
    <property type="match status" value="4"/>
</dbReference>
<sequence>MKSIPVLAALSLPLLLAACGQNAAPTAAASSGSTTALTLRAPFAGIKAQGVPSDGSGASTVTTIRVKVRDANGQLVHFDGQNVFRADGAQDVVTLTSAAPSATVLLPKGTYSFESAGTSAGGTFLAYGMNAGVDLSAPVNSAVVLGVHALADQTTTTFADKMGWTAVVTQDILDVRLNVLNVDGTLVPSSDYDAPTYQIVDANGQPVSGEATVLGGSKLGARVQAIGTTATTDLYVKATTQAWQATGPDTAAKSVFTKTFRIAFAKTGLAVDMQAPKVSFGGTGASVTAGQAITLSGTASDDSGNVASIRVYNGIELIGSTDSTEFGTNGVGEVSFASGAWTLNWTPSRSGTPDITVVAADKAGNEGRPVVLKFGKTFRAAGIWSSVAVKQDGTVAAWGDSGNGESNVPAGLNSVVSVANSWYHELALKSDGTVVGWGANWSGQTNVPAGLNNVIAVATGYSHSLALKSDGTVVQWGDMDPVPAGLDHVVSIAAHYYSSLALKSDGTVVQWGWNICAPVPDGLSNVVAIAASECSALALKSDGTVVAWGGNGYGQDTIPAGLNNVVAIASGYGHNLALKSDGTVVGWGANWSGQTDVPANLNNVVAISGGYEHSLALKSDGSIVGWGSNGNGQLNIPAGPYRLP</sequence>
<evidence type="ECO:0000313" key="2">
    <source>
        <dbReference type="EMBL" id="GHF62191.1"/>
    </source>
</evidence>
<name>A0A7W8KLM3_9DEIO</name>
<dbReference type="SUPFAM" id="SSF50985">
    <property type="entry name" value="RCC1/BLIP-II"/>
    <property type="match status" value="1"/>
</dbReference>
<feature type="signal peptide" evidence="1">
    <location>
        <begin position="1"/>
        <end position="23"/>
    </location>
</feature>
<protein>
    <recommendedName>
        <fullName evidence="6">Chromosome condensation regulator RCC1</fullName>
    </recommendedName>
</protein>
<gene>
    <name evidence="2" type="ORF">GCM10017781_42840</name>
    <name evidence="3" type="ORF">HNQ07_004361</name>
</gene>
<reference evidence="2" key="1">
    <citation type="journal article" date="2014" name="Int. J. Syst. Evol. Microbiol.">
        <title>Complete genome of a new Firmicutes species belonging to the dominant human colonic microbiota ('Ruminococcus bicirculans') reveals two chromosomes and a selective capacity to utilize plant glucans.</title>
        <authorList>
            <consortium name="NISC Comparative Sequencing Program"/>
            <person name="Wegmann U."/>
            <person name="Louis P."/>
            <person name="Goesmann A."/>
            <person name="Henrissat B."/>
            <person name="Duncan S.H."/>
            <person name="Flint H.J."/>
        </authorList>
    </citation>
    <scope>NUCLEOTIDE SEQUENCE</scope>
    <source>
        <strain evidence="2">CGMCC 1.18437</strain>
    </source>
</reference>
<dbReference type="Gene3D" id="2.130.10.30">
    <property type="entry name" value="Regulator of chromosome condensation 1/beta-lactamase-inhibitor protein II"/>
    <property type="match status" value="2"/>
</dbReference>
<dbReference type="RefSeq" id="WP_184115660.1">
    <property type="nucleotide sequence ID" value="NZ_BNAJ01000016.1"/>
</dbReference>
<dbReference type="Gene3D" id="2.60.40.10">
    <property type="entry name" value="Immunoglobulins"/>
    <property type="match status" value="1"/>
</dbReference>
<accession>A0A7W8KLM3</accession>
<reference evidence="5" key="2">
    <citation type="journal article" date="2019" name="Int. J. Syst. Evol. Microbiol.">
        <title>The Global Catalogue of Microorganisms (GCM) 10K type strain sequencing project: providing services to taxonomists for standard genome sequencing and annotation.</title>
        <authorList>
            <consortium name="The Broad Institute Genomics Platform"/>
            <consortium name="The Broad Institute Genome Sequencing Center for Infectious Disease"/>
            <person name="Wu L."/>
            <person name="Ma J."/>
        </authorList>
    </citation>
    <scope>NUCLEOTIDE SEQUENCE [LARGE SCALE GENOMIC DNA]</scope>
    <source>
        <strain evidence="5">CGMCC 1.18437</strain>
    </source>
</reference>
<comment type="caution">
    <text evidence="3">The sequence shown here is derived from an EMBL/GenBank/DDBJ whole genome shotgun (WGS) entry which is preliminary data.</text>
</comment>
<dbReference type="InterPro" id="IPR013783">
    <property type="entry name" value="Ig-like_fold"/>
</dbReference>
<dbReference type="Proteomes" id="UP000539473">
    <property type="component" value="Unassembled WGS sequence"/>
</dbReference>